<dbReference type="PANTHER" id="PTHR30572:SF4">
    <property type="entry name" value="ABC TRANSPORTER PERMEASE YTRF"/>
    <property type="match status" value="1"/>
</dbReference>
<evidence type="ECO:0000256" key="1">
    <source>
        <dbReference type="ARBA" id="ARBA00004651"/>
    </source>
</evidence>
<evidence type="ECO:0000256" key="2">
    <source>
        <dbReference type="ARBA" id="ARBA00022475"/>
    </source>
</evidence>
<protein>
    <submittedName>
        <fullName evidence="10">ABC transporter permease</fullName>
    </submittedName>
</protein>
<dbReference type="InterPro" id="IPR025857">
    <property type="entry name" value="MacB_PCD"/>
</dbReference>
<dbReference type="PANTHER" id="PTHR30572">
    <property type="entry name" value="MEMBRANE COMPONENT OF TRANSPORTER-RELATED"/>
    <property type="match status" value="1"/>
</dbReference>
<evidence type="ECO:0000256" key="4">
    <source>
        <dbReference type="ARBA" id="ARBA00022989"/>
    </source>
</evidence>
<comment type="subcellular location">
    <subcellularLocation>
        <location evidence="1">Cell membrane</location>
        <topology evidence="1">Multi-pass membrane protein</topology>
    </subcellularLocation>
</comment>
<feature type="transmembrane region" description="Helical" evidence="7">
    <location>
        <begin position="317"/>
        <end position="341"/>
    </location>
</feature>
<dbReference type="InterPro" id="IPR003838">
    <property type="entry name" value="ABC3_permease_C"/>
</dbReference>
<dbReference type="KEGG" id="pgs:CPT03_05730"/>
<feature type="transmembrane region" description="Helical" evidence="7">
    <location>
        <begin position="268"/>
        <end position="296"/>
    </location>
</feature>
<proteinExistence type="inferred from homology"/>
<evidence type="ECO:0000313" key="11">
    <source>
        <dbReference type="Proteomes" id="UP000223749"/>
    </source>
</evidence>
<feature type="domain" description="ABC3 transporter permease C-terminal" evidence="8">
    <location>
        <begin position="276"/>
        <end position="387"/>
    </location>
</feature>
<dbReference type="GO" id="GO:0022857">
    <property type="term" value="F:transmembrane transporter activity"/>
    <property type="evidence" value="ECO:0007669"/>
    <property type="project" value="TreeGrafter"/>
</dbReference>
<accession>A0A2D1U326</accession>
<gene>
    <name evidence="10" type="ORF">CPT03_05730</name>
</gene>
<comment type="similarity">
    <text evidence="6">Belongs to the ABC-4 integral membrane protein family.</text>
</comment>
<keyword evidence="4 7" id="KW-1133">Transmembrane helix</keyword>
<feature type="transmembrane region" description="Helical" evidence="7">
    <location>
        <begin position="20"/>
        <end position="42"/>
    </location>
</feature>
<evidence type="ECO:0000259" key="9">
    <source>
        <dbReference type="Pfam" id="PF12704"/>
    </source>
</evidence>
<keyword evidence="5 7" id="KW-0472">Membrane</keyword>
<dbReference type="GO" id="GO:0005886">
    <property type="term" value="C:plasma membrane"/>
    <property type="evidence" value="ECO:0007669"/>
    <property type="project" value="UniProtKB-SubCell"/>
</dbReference>
<evidence type="ECO:0000256" key="5">
    <source>
        <dbReference type="ARBA" id="ARBA00023136"/>
    </source>
</evidence>
<organism evidence="10 11">
    <name type="scientific">Pedobacter ginsengisoli</name>
    <dbReference type="NCBI Taxonomy" id="363852"/>
    <lineage>
        <taxon>Bacteria</taxon>
        <taxon>Pseudomonadati</taxon>
        <taxon>Bacteroidota</taxon>
        <taxon>Sphingobacteriia</taxon>
        <taxon>Sphingobacteriales</taxon>
        <taxon>Sphingobacteriaceae</taxon>
        <taxon>Pedobacter</taxon>
    </lineage>
</organism>
<dbReference type="OrthoDB" id="8769057at2"/>
<dbReference type="InterPro" id="IPR050250">
    <property type="entry name" value="Macrolide_Exporter_MacB"/>
</dbReference>
<evidence type="ECO:0000256" key="3">
    <source>
        <dbReference type="ARBA" id="ARBA00022692"/>
    </source>
</evidence>
<evidence type="ECO:0000256" key="7">
    <source>
        <dbReference type="SAM" id="Phobius"/>
    </source>
</evidence>
<keyword evidence="11" id="KW-1185">Reference proteome</keyword>
<keyword evidence="3 7" id="KW-0812">Transmembrane</keyword>
<dbReference type="Pfam" id="PF12704">
    <property type="entry name" value="MacB_PCD"/>
    <property type="match status" value="1"/>
</dbReference>
<dbReference type="Proteomes" id="UP000223749">
    <property type="component" value="Chromosome"/>
</dbReference>
<name>A0A2D1U326_9SPHI</name>
<dbReference type="RefSeq" id="WP_099437935.1">
    <property type="nucleotide sequence ID" value="NZ_CP024091.1"/>
</dbReference>
<sequence>MFRHLFKLIWNKRKQNILFLSEILVSFLVIFSISSMLVYYYLNYRKPTGFEYEKVWAIYYSNPLKTKDKDTLATFFGQVRSTLSALPQIKEVSFTGSNFPYANSNSTSGFTYQGKKYNRINYFQVDQNYDKALSAKMVEGRWFNKEDGIMKSNLIVINATLKENMFGTQPAVGKLIGDDEDKNKSKIVGVIEDIKTGGDYYPAGPGMYKMLDSASYEWISVILIKVTDNADAVFESSLSKLMAKSIPNSNIGISHLTNLRESKNADTVIPVVICSTIAGFLIINVALGLFGVLWYNINQRRGEIGLRRAIGASGSSVASQLVTESLFLATLSLILGSFFAIQFPLLNVFDLPSAVYLIALLLSVLFIYILVILCSLYPGRQAAAIHPAIALHEE</sequence>
<keyword evidence="2" id="KW-1003">Cell membrane</keyword>
<feature type="domain" description="MacB-like periplasmic core" evidence="9">
    <location>
        <begin position="85"/>
        <end position="231"/>
    </location>
</feature>
<evidence type="ECO:0000313" key="10">
    <source>
        <dbReference type="EMBL" id="ATP55993.1"/>
    </source>
</evidence>
<reference evidence="10 11" key="1">
    <citation type="submission" date="2017-10" db="EMBL/GenBank/DDBJ databases">
        <title>Whole genome of Pedobacter ginsengisoli T01R-27 isolated from tomato rhizosphere.</title>
        <authorList>
            <person name="Weon H.-Y."/>
            <person name="Lee S.A."/>
            <person name="Sang M.K."/>
            <person name="Song J."/>
        </authorList>
    </citation>
    <scope>NUCLEOTIDE SEQUENCE [LARGE SCALE GENOMIC DNA]</scope>
    <source>
        <strain evidence="10 11">T01R-27</strain>
    </source>
</reference>
<evidence type="ECO:0000256" key="6">
    <source>
        <dbReference type="ARBA" id="ARBA00038076"/>
    </source>
</evidence>
<dbReference type="EMBL" id="CP024091">
    <property type="protein sequence ID" value="ATP55993.1"/>
    <property type="molecule type" value="Genomic_DNA"/>
</dbReference>
<dbReference type="AlphaFoldDB" id="A0A2D1U326"/>
<dbReference type="Pfam" id="PF02687">
    <property type="entry name" value="FtsX"/>
    <property type="match status" value="1"/>
</dbReference>
<evidence type="ECO:0000259" key="8">
    <source>
        <dbReference type="Pfam" id="PF02687"/>
    </source>
</evidence>
<feature type="transmembrane region" description="Helical" evidence="7">
    <location>
        <begin position="353"/>
        <end position="377"/>
    </location>
</feature>